<dbReference type="PROSITE" id="PS51352">
    <property type="entry name" value="THIOREDOXIN_2"/>
    <property type="match status" value="1"/>
</dbReference>
<evidence type="ECO:0000259" key="3">
    <source>
        <dbReference type="PROSITE" id="PS51352"/>
    </source>
</evidence>
<comment type="caution">
    <text evidence="4">The sequence shown here is derived from an EMBL/GenBank/DDBJ whole genome shotgun (WGS) entry which is preliminary data.</text>
</comment>
<protein>
    <submittedName>
        <fullName evidence="4">Methylamine dehydrogenase accessory protein MauD</fullName>
    </submittedName>
</protein>
<dbReference type="OrthoDB" id="462848at2"/>
<proteinExistence type="predicted"/>
<dbReference type="RefSeq" id="WP_106345469.1">
    <property type="nucleotide sequence ID" value="NZ_PVNE01000015.1"/>
</dbReference>
<dbReference type="EMBL" id="PVNE01000015">
    <property type="protein sequence ID" value="PRX40278.1"/>
    <property type="molecule type" value="Genomic_DNA"/>
</dbReference>
<dbReference type="AlphaFoldDB" id="A0A2T0LDX2"/>
<keyword evidence="1" id="KW-1015">Disulfide bond</keyword>
<dbReference type="GO" id="GO:0016491">
    <property type="term" value="F:oxidoreductase activity"/>
    <property type="evidence" value="ECO:0007669"/>
    <property type="project" value="InterPro"/>
</dbReference>
<organism evidence="4 5">
    <name type="scientific">Planifilum fimeticola</name>
    <dbReference type="NCBI Taxonomy" id="201975"/>
    <lineage>
        <taxon>Bacteria</taxon>
        <taxon>Bacillati</taxon>
        <taxon>Bacillota</taxon>
        <taxon>Bacilli</taxon>
        <taxon>Bacillales</taxon>
        <taxon>Thermoactinomycetaceae</taxon>
        <taxon>Planifilum</taxon>
    </lineage>
</organism>
<dbReference type="Proteomes" id="UP000237797">
    <property type="component" value="Unassembled WGS sequence"/>
</dbReference>
<sequence length="193" mass="22463">METFLLYSNLLLWIVQLLVIFFLVVLFRQFGEIYLNSADAISRDGIPIGDQIPEFVGEDFATTHVVTHRDLEGKPTLLAFISPNCGACKDLIPEWNQCCTDYQEKLNFVLMGVGDREKMEEFVRGREIRGRIIWDRRNQFLQDFRVRVTPFAFILDEKGIVRGKGLCNGKEHIEDLLEELESTRQTNEQEVFR</sequence>
<feature type="domain" description="Thioredoxin" evidence="3">
    <location>
        <begin position="46"/>
        <end position="185"/>
    </location>
</feature>
<dbReference type="Gene3D" id="3.40.30.10">
    <property type="entry name" value="Glutaredoxin"/>
    <property type="match status" value="1"/>
</dbReference>
<keyword evidence="2" id="KW-0812">Transmembrane</keyword>
<dbReference type="PANTHER" id="PTHR42852">
    <property type="entry name" value="THIOL:DISULFIDE INTERCHANGE PROTEIN DSBE"/>
    <property type="match status" value="1"/>
</dbReference>
<evidence type="ECO:0000256" key="1">
    <source>
        <dbReference type="ARBA" id="ARBA00023157"/>
    </source>
</evidence>
<dbReference type="PANTHER" id="PTHR42852:SF13">
    <property type="entry name" value="PROTEIN DIPZ"/>
    <property type="match status" value="1"/>
</dbReference>
<dbReference type="InterPro" id="IPR000866">
    <property type="entry name" value="AhpC/TSA"/>
</dbReference>
<keyword evidence="2" id="KW-0472">Membrane</keyword>
<name>A0A2T0LDX2_9BACL</name>
<dbReference type="SUPFAM" id="SSF52833">
    <property type="entry name" value="Thioredoxin-like"/>
    <property type="match status" value="1"/>
</dbReference>
<dbReference type="InterPro" id="IPR013766">
    <property type="entry name" value="Thioredoxin_domain"/>
</dbReference>
<dbReference type="CDD" id="cd02966">
    <property type="entry name" value="TlpA_like_family"/>
    <property type="match status" value="1"/>
</dbReference>
<gene>
    <name evidence="4" type="ORF">CLV97_11575</name>
</gene>
<dbReference type="InterPro" id="IPR050553">
    <property type="entry name" value="Thioredoxin_ResA/DsbE_sf"/>
</dbReference>
<keyword evidence="2" id="KW-1133">Transmembrane helix</keyword>
<dbReference type="InterPro" id="IPR036249">
    <property type="entry name" value="Thioredoxin-like_sf"/>
</dbReference>
<reference evidence="4 5" key="1">
    <citation type="submission" date="2018-03" db="EMBL/GenBank/DDBJ databases">
        <title>Genomic Encyclopedia of Archaeal and Bacterial Type Strains, Phase II (KMG-II): from individual species to whole genera.</title>
        <authorList>
            <person name="Goeker M."/>
        </authorList>
    </citation>
    <scope>NUCLEOTIDE SEQUENCE [LARGE SCALE GENOMIC DNA]</scope>
    <source>
        <strain evidence="4 5">DSM 44946</strain>
    </source>
</reference>
<feature type="transmembrane region" description="Helical" evidence="2">
    <location>
        <begin position="6"/>
        <end position="27"/>
    </location>
</feature>
<dbReference type="GO" id="GO:0016209">
    <property type="term" value="F:antioxidant activity"/>
    <property type="evidence" value="ECO:0007669"/>
    <property type="project" value="InterPro"/>
</dbReference>
<evidence type="ECO:0000256" key="2">
    <source>
        <dbReference type="SAM" id="Phobius"/>
    </source>
</evidence>
<evidence type="ECO:0000313" key="4">
    <source>
        <dbReference type="EMBL" id="PRX40278.1"/>
    </source>
</evidence>
<accession>A0A2T0LDX2</accession>
<dbReference type="Pfam" id="PF00578">
    <property type="entry name" value="AhpC-TSA"/>
    <property type="match status" value="1"/>
</dbReference>
<evidence type="ECO:0000313" key="5">
    <source>
        <dbReference type="Proteomes" id="UP000237797"/>
    </source>
</evidence>
<keyword evidence="5" id="KW-1185">Reference proteome</keyword>